<dbReference type="GO" id="GO:0005524">
    <property type="term" value="F:ATP binding"/>
    <property type="evidence" value="ECO:0007669"/>
    <property type="project" value="UniProtKB-KW"/>
</dbReference>
<dbReference type="NCBIfam" id="TIGR01536">
    <property type="entry name" value="asn_synth_AEB"/>
    <property type="match status" value="1"/>
</dbReference>
<dbReference type="Pfam" id="PF13537">
    <property type="entry name" value="GATase_7"/>
    <property type="match status" value="1"/>
</dbReference>
<dbReference type="InterPro" id="IPR001962">
    <property type="entry name" value="Asn_synthase"/>
</dbReference>
<dbReference type="GO" id="GO:0006529">
    <property type="term" value="P:asparagine biosynthetic process"/>
    <property type="evidence" value="ECO:0007669"/>
    <property type="project" value="UniProtKB-KW"/>
</dbReference>
<gene>
    <name evidence="13" type="primary">asnB</name>
    <name evidence="13" type="ORF">E4K65_14330</name>
</gene>
<dbReference type="GO" id="GO:0004066">
    <property type="term" value="F:asparagine synthase (glutamine-hydrolyzing) activity"/>
    <property type="evidence" value="ECO:0007669"/>
    <property type="project" value="UniProtKB-EC"/>
</dbReference>
<dbReference type="InterPro" id="IPR033738">
    <property type="entry name" value="AsnB_N"/>
</dbReference>
<evidence type="ECO:0000256" key="2">
    <source>
        <dbReference type="ARBA" id="ARBA00005752"/>
    </source>
</evidence>
<dbReference type="SUPFAM" id="SSF52402">
    <property type="entry name" value="Adenine nucleotide alpha hydrolases-like"/>
    <property type="match status" value="1"/>
</dbReference>
<keyword evidence="4 9" id="KW-0547">Nucleotide-binding</keyword>
<dbReference type="PANTHER" id="PTHR43284">
    <property type="entry name" value="ASPARAGINE SYNTHETASE (GLUTAMINE-HYDROLYZING)"/>
    <property type="match status" value="1"/>
</dbReference>
<feature type="active site" description="For GATase activity" evidence="8">
    <location>
        <position position="22"/>
    </location>
</feature>
<evidence type="ECO:0000256" key="5">
    <source>
        <dbReference type="ARBA" id="ARBA00022840"/>
    </source>
</evidence>
<feature type="region of interest" description="Disordered" evidence="11">
    <location>
        <begin position="640"/>
        <end position="659"/>
    </location>
</feature>
<dbReference type="Gene3D" id="3.40.50.620">
    <property type="entry name" value="HUPs"/>
    <property type="match status" value="1"/>
</dbReference>
<dbReference type="InterPro" id="IPR029055">
    <property type="entry name" value="Ntn_hydrolases_N"/>
</dbReference>
<evidence type="ECO:0000256" key="7">
    <source>
        <dbReference type="ARBA" id="ARBA00048741"/>
    </source>
</evidence>
<evidence type="ECO:0000259" key="12">
    <source>
        <dbReference type="PROSITE" id="PS51278"/>
    </source>
</evidence>
<keyword evidence="8" id="KW-0028">Amino-acid biosynthesis</keyword>
<organism evidence="13 14">
    <name type="scientific">Bradyrhizobium niftali</name>
    <dbReference type="NCBI Taxonomy" id="2560055"/>
    <lineage>
        <taxon>Bacteria</taxon>
        <taxon>Pseudomonadati</taxon>
        <taxon>Pseudomonadota</taxon>
        <taxon>Alphaproteobacteria</taxon>
        <taxon>Hyphomicrobiales</taxon>
        <taxon>Nitrobacteraceae</taxon>
        <taxon>Bradyrhizobium</taxon>
    </lineage>
</organism>
<feature type="binding site" evidence="9">
    <location>
        <position position="293"/>
    </location>
    <ligand>
        <name>ATP</name>
        <dbReference type="ChEBI" id="CHEBI:30616"/>
    </ligand>
</feature>
<evidence type="ECO:0000256" key="10">
    <source>
        <dbReference type="PIRSR" id="PIRSR001589-3"/>
    </source>
</evidence>
<dbReference type="Proteomes" id="UP000297966">
    <property type="component" value="Unassembled WGS sequence"/>
</dbReference>
<keyword evidence="13" id="KW-0436">Ligase</keyword>
<feature type="binding site" evidence="9">
    <location>
        <position position="125"/>
    </location>
    <ligand>
        <name>L-glutamine</name>
        <dbReference type="ChEBI" id="CHEBI:58359"/>
    </ligand>
</feature>
<dbReference type="Gene3D" id="3.60.20.10">
    <property type="entry name" value="Glutamine Phosphoribosylpyrophosphate, subunit 1, domain 1"/>
    <property type="match status" value="1"/>
</dbReference>
<evidence type="ECO:0000256" key="11">
    <source>
        <dbReference type="SAM" id="MobiDB-lite"/>
    </source>
</evidence>
<evidence type="ECO:0000256" key="8">
    <source>
        <dbReference type="PIRSR" id="PIRSR001589-1"/>
    </source>
</evidence>
<dbReference type="SUPFAM" id="SSF56235">
    <property type="entry name" value="N-terminal nucleophile aminohydrolases (Ntn hydrolases)"/>
    <property type="match status" value="1"/>
</dbReference>
<dbReference type="CDD" id="cd01991">
    <property type="entry name" value="Asn_synthase_B_C"/>
    <property type="match status" value="1"/>
</dbReference>
<dbReference type="CDD" id="cd00712">
    <property type="entry name" value="AsnB"/>
    <property type="match status" value="1"/>
</dbReference>
<reference evidence="13 14" key="1">
    <citation type="submission" date="2019-03" db="EMBL/GenBank/DDBJ databases">
        <title>Bradyrhizobium diversity isolated from nodules of Chamaecrista fasciculata.</title>
        <authorList>
            <person name="Klepa M.S."/>
            <person name="Urquiaga M.O."/>
            <person name="Hungria M."/>
            <person name="Delamuta J.R."/>
        </authorList>
    </citation>
    <scope>NUCLEOTIDE SEQUENCE [LARGE SCALE GENOMIC DNA]</scope>
    <source>
        <strain evidence="13 14">CNPSo 3448</strain>
    </source>
</reference>
<feature type="domain" description="Glutamine amidotransferase type-2" evidence="12">
    <location>
        <begin position="22"/>
        <end position="239"/>
    </location>
</feature>
<sequence length="659" mass="72467">MHRQDGFRRPAIPRQSAIILMCGIAGFIGEWDAARLNDLTDALAHRGPDGRGVDFLPPGNAIGLPASAVGLGHRRLSIIDVAGGAQPMWDADHTAGLVFNGEIYNFRELRKELEARGQRFSTHSDTEVILHGWRVWGPRVVERLEGMFAFGLWDTRTRSLFLARDRHGIKPLYYSLPGPGQIVFASEIRPLLRAADRAATMNRSALYEYLLRGWSAQESTVFSGIQQLQPGCFMQFDPAKGAGAANIERYWRLQRPGSAAPAASADEVADTLRTLFDNAVSSHLVADVEVGVLLSGGLDSSAVAASMARLVDPSSIQAFTIGFGLPDDEIPFARSAASHCGISSNELLVDPSVFSSGFTDCIESLEEPIAHPVMQTTWQAAKFVRQNVKVALLGEGSDELFAGYPHYRLFGPPFSLLPRRLVRKYALDVMCLMPGSRTLARLMTPGSCQPDALEAIERRIQPWFGGDDDADDMLRFEAETALVQNQLMRVDKLTMAHSIEARVPFLDKAFAEYANALPFGLKTEKGVAKAIFRKAMQSRLPPDVLHRPKSGKKGTQALLPMINALLAPGGPLHHLIDEKSIAARGLFDPKATRDWIDGMGSPAVRHHPIESRRRAKFALALAALEQWCRLYLDVDRRTSPVETRHIPEPSSARHSPNVL</sequence>
<evidence type="ECO:0000256" key="9">
    <source>
        <dbReference type="PIRSR" id="PIRSR001589-2"/>
    </source>
</evidence>
<dbReference type="EC" id="6.3.5.4" evidence="3"/>
<evidence type="ECO:0000256" key="6">
    <source>
        <dbReference type="ARBA" id="ARBA00022962"/>
    </source>
</evidence>
<comment type="caution">
    <text evidence="13">The sequence shown here is derived from an EMBL/GenBank/DDBJ whole genome shotgun (WGS) entry which is preliminary data.</text>
</comment>
<dbReference type="RefSeq" id="WP_135174711.1">
    <property type="nucleotide sequence ID" value="NZ_SPQT01000006.1"/>
</dbReference>
<feature type="site" description="Important for beta-aspartyl-AMP intermediate formation" evidence="10">
    <location>
        <position position="395"/>
    </location>
</feature>
<accession>A0A4Y9LYV1</accession>
<comment type="pathway">
    <text evidence="1">Amino-acid biosynthesis; L-asparagine biosynthesis; L-asparagine from L-aspartate (L-Gln route): step 1/1.</text>
</comment>
<dbReference type="EMBL" id="SPQT01000006">
    <property type="protein sequence ID" value="TFV47995.1"/>
    <property type="molecule type" value="Genomic_DNA"/>
</dbReference>
<proteinExistence type="inferred from homology"/>
<keyword evidence="8" id="KW-0061">Asparagine biosynthesis</keyword>
<dbReference type="GO" id="GO:0005829">
    <property type="term" value="C:cytosol"/>
    <property type="evidence" value="ECO:0007669"/>
    <property type="project" value="TreeGrafter"/>
</dbReference>
<dbReference type="OrthoDB" id="9763290at2"/>
<evidence type="ECO:0000313" key="14">
    <source>
        <dbReference type="Proteomes" id="UP000297966"/>
    </source>
</evidence>
<evidence type="ECO:0000256" key="3">
    <source>
        <dbReference type="ARBA" id="ARBA00012737"/>
    </source>
</evidence>
<evidence type="ECO:0000313" key="13">
    <source>
        <dbReference type="EMBL" id="TFV47995.1"/>
    </source>
</evidence>
<dbReference type="InterPro" id="IPR017932">
    <property type="entry name" value="GATase_2_dom"/>
</dbReference>
<dbReference type="Pfam" id="PF00733">
    <property type="entry name" value="Asn_synthase"/>
    <property type="match status" value="1"/>
</dbReference>
<evidence type="ECO:0000256" key="1">
    <source>
        <dbReference type="ARBA" id="ARBA00005187"/>
    </source>
</evidence>
<dbReference type="InterPro" id="IPR006426">
    <property type="entry name" value="Asn_synth_AEB"/>
</dbReference>
<protein>
    <recommendedName>
        <fullName evidence="3">asparagine synthase (glutamine-hydrolyzing)</fullName>
        <ecNumber evidence="3">6.3.5.4</ecNumber>
    </recommendedName>
</protein>
<keyword evidence="6 8" id="KW-0315">Glutamine amidotransferase</keyword>
<comment type="catalytic activity">
    <reaction evidence="7">
        <text>L-aspartate + L-glutamine + ATP + H2O = L-asparagine + L-glutamate + AMP + diphosphate + H(+)</text>
        <dbReference type="Rhea" id="RHEA:12228"/>
        <dbReference type="ChEBI" id="CHEBI:15377"/>
        <dbReference type="ChEBI" id="CHEBI:15378"/>
        <dbReference type="ChEBI" id="CHEBI:29985"/>
        <dbReference type="ChEBI" id="CHEBI:29991"/>
        <dbReference type="ChEBI" id="CHEBI:30616"/>
        <dbReference type="ChEBI" id="CHEBI:33019"/>
        <dbReference type="ChEBI" id="CHEBI:58048"/>
        <dbReference type="ChEBI" id="CHEBI:58359"/>
        <dbReference type="ChEBI" id="CHEBI:456215"/>
        <dbReference type="EC" id="6.3.5.4"/>
    </reaction>
</comment>
<comment type="similarity">
    <text evidence="2">Belongs to the asparagine synthetase family.</text>
</comment>
<dbReference type="PIRSF" id="PIRSF001589">
    <property type="entry name" value="Asn_synthetase_glu-h"/>
    <property type="match status" value="1"/>
</dbReference>
<keyword evidence="14" id="KW-1185">Reference proteome</keyword>
<name>A0A4Y9LYV1_9BRAD</name>
<evidence type="ECO:0000256" key="4">
    <source>
        <dbReference type="ARBA" id="ARBA00022741"/>
    </source>
</evidence>
<dbReference type="AlphaFoldDB" id="A0A4Y9LYV1"/>
<keyword evidence="5 9" id="KW-0067">ATP-binding</keyword>
<dbReference type="InterPro" id="IPR051786">
    <property type="entry name" value="ASN_synthetase/amidase"/>
</dbReference>
<dbReference type="PROSITE" id="PS51278">
    <property type="entry name" value="GATASE_TYPE_2"/>
    <property type="match status" value="1"/>
</dbReference>
<dbReference type="PANTHER" id="PTHR43284:SF1">
    <property type="entry name" value="ASPARAGINE SYNTHETASE"/>
    <property type="match status" value="1"/>
</dbReference>
<dbReference type="InterPro" id="IPR014729">
    <property type="entry name" value="Rossmann-like_a/b/a_fold"/>
</dbReference>
<feature type="binding site" evidence="9">
    <location>
        <position position="321"/>
    </location>
    <ligand>
        <name>ATP</name>
        <dbReference type="ChEBI" id="CHEBI:30616"/>
    </ligand>
</feature>